<feature type="chain" id="PRO_5010248156" evidence="7">
    <location>
        <begin position="19"/>
        <end position="194"/>
    </location>
</feature>
<evidence type="ECO:0000256" key="3">
    <source>
        <dbReference type="ARBA" id="ARBA00022737"/>
    </source>
</evidence>
<evidence type="ECO:0000313" key="10">
    <source>
        <dbReference type="RefSeq" id="XP_013406547.1"/>
    </source>
</evidence>
<protein>
    <submittedName>
        <fullName evidence="10">Versican core protein-like</fullName>
    </submittedName>
</protein>
<dbReference type="Pfam" id="PF00008">
    <property type="entry name" value="EGF"/>
    <property type="match status" value="2"/>
</dbReference>
<dbReference type="FunFam" id="2.10.25.10:FF:000255">
    <property type="entry name" value="Sushi, nidogen and EGF-like domains 1"/>
    <property type="match status" value="1"/>
</dbReference>
<evidence type="ECO:0000256" key="2">
    <source>
        <dbReference type="ARBA" id="ARBA00022729"/>
    </source>
</evidence>
<name>A0A1S3J818_LINAN</name>
<dbReference type="KEGG" id="lak:106171004"/>
<evidence type="ECO:0000256" key="7">
    <source>
        <dbReference type="SAM" id="SignalP"/>
    </source>
</evidence>
<dbReference type="PANTHER" id="PTHR12916:SF4">
    <property type="entry name" value="UNINFLATABLE, ISOFORM C"/>
    <property type="match status" value="1"/>
</dbReference>
<dbReference type="InterPro" id="IPR001881">
    <property type="entry name" value="EGF-like_Ca-bd_dom"/>
</dbReference>
<keyword evidence="2 7" id="KW-0732">Signal</keyword>
<dbReference type="SMART" id="SM00181">
    <property type="entry name" value="EGF"/>
    <property type="match status" value="2"/>
</dbReference>
<organism evidence="9 10">
    <name type="scientific">Lingula anatina</name>
    <name type="common">Brachiopod</name>
    <name type="synonym">Lingula unguis</name>
    <dbReference type="NCBI Taxonomy" id="7574"/>
    <lineage>
        <taxon>Eukaryota</taxon>
        <taxon>Metazoa</taxon>
        <taxon>Spiralia</taxon>
        <taxon>Lophotrochozoa</taxon>
        <taxon>Brachiopoda</taxon>
        <taxon>Linguliformea</taxon>
        <taxon>Lingulata</taxon>
        <taxon>Lingulida</taxon>
        <taxon>Linguloidea</taxon>
        <taxon>Lingulidae</taxon>
        <taxon>Lingula</taxon>
    </lineage>
</organism>
<evidence type="ECO:0000313" key="9">
    <source>
        <dbReference type="Proteomes" id="UP000085678"/>
    </source>
</evidence>
<gene>
    <name evidence="10" type="primary">LOC106171004</name>
</gene>
<dbReference type="FunFam" id="2.10.25.10:FF:000100">
    <property type="entry name" value="neurogenic locus notch homolog protein 3"/>
    <property type="match status" value="1"/>
</dbReference>
<comment type="caution">
    <text evidence="6">Lacks conserved residue(s) required for the propagation of feature annotation.</text>
</comment>
<dbReference type="SMART" id="SM00179">
    <property type="entry name" value="EGF_CA"/>
    <property type="match status" value="2"/>
</dbReference>
<dbReference type="STRING" id="7574.A0A1S3J818"/>
<dbReference type="Proteomes" id="UP000085678">
    <property type="component" value="Unplaced"/>
</dbReference>
<feature type="disulfide bond" evidence="6">
    <location>
        <begin position="142"/>
        <end position="151"/>
    </location>
</feature>
<keyword evidence="1 6" id="KW-0245">EGF-like domain</keyword>
<dbReference type="PRINTS" id="PR00010">
    <property type="entry name" value="EGFBLOOD"/>
</dbReference>
<reference evidence="10" key="1">
    <citation type="submission" date="2025-08" db="UniProtKB">
        <authorList>
            <consortium name="RefSeq"/>
        </authorList>
    </citation>
    <scope>IDENTIFICATION</scope>
    <source>
        <tissue evidence="10">Gonads</tissue>
    </source>
</reference>
<dbReference type="InterPro" id="IPR000742">
    <property type="entry name" value="EGF"/>
</dbReference>
<dbReference type="PROSITE" id="PS00022">
    <property type="entry name" value="EGF_1"/>
    <property type="match status" value="2"/>
</dbReference>
<dbReference type="InParanoid" id="A0A1S3J818"/>
<dbReference type="Gene3D" id="2.10.25.10">
    <property type="entry name" value="Laminin"/>
    <property type="match status" value="2"/>
</dbReference>
<evidence type="ECO:0000259" key="8">
    <source>
        <dbReference type="PROSITE" id="PS50026"/>
    </source>
</evidence>
<evidence type="ECO:0000256" key="6">
    <source>
        <dbReference type="PROSITE-ProRule" id="PRU00076"/>
    </source>
</evidence>
<dbReference type="OrthoDB" id="5953235at2759"/>
<evidence type="ECO:0000256" key="1">
    <source>
        <dbReference type="ARBA" id="ARBA00022536"/>
    </source>
</evidence>
<dbReference type="PROSITE" id="PS50026">
    <property type="entry name" value="EGF_3"/>
    <property type="match status" value="2"/>
</dbReference>
<keyword evidence="9" id="KW-1185">Reference proteome</keyword>
<keyword evidence="4 6" id="KW-1015">Disulfide bond</keyword>
<dbReference type="AlphaFoldDB" id="A0A1S3J818"/>
<dbReference type="SUPFAM" id="SSF57196">
    <property type="entry name" value="EGF/Laminin"/>
    <property type="match status" value="2"/>
</dbReference>
<dbReference type="RefSeq" id="XP_013406547.1">
    <property type="nucleotide sequence ID" value="XM_013551093.1"/>
</dbReference>
<keyword evidence="3" id="KW-0677">Repeat</keyword>
<sequence>MFTFQVLFLCLFLHFGRGRNTPSSNQVPFPKLLGLLKVQVQIEKVGDVLHKECPTLFQRPDIKSILQPVIGKRQSYFGASSEEIEFRIRLAKHTLDFLTKSYLKCKAGSLKVTTPAPDPCDSQPCQNNGTCSASEDTAICACLPGFTGATCDVAVDHCRSQPCQNGATCVNGTTTHSCICPDRYTGSNCEICTY</sequence>
<feature type="signal peptide" evidence="7">
    <location>
        <begin position="1"/>
        <end position="18"/>
    </location>
</feature>
<feature type="domain" description="EGF-like" evidence="8">
    <location>
        <begin position="116"/>
        <end position="152"/>
    </location>
</feature>
<feature type="domain" description="EGF-like" evidence="8">
    <location>
        <begin position="154"/>
        <end position="190"/>
    </location>
</feature>
<feature type="disulfide bond" evidence="6">
    <location>
        <begin position="180"/>
        <end position="189"/>
    </location>
</feature>
<dbReference type="PROSITE" id="PS01186">
    <property type="entry name" value="EGF_2"/>
    <property type="match status" value="1"/>
</dbReference>
<dbReference type="PANTHER" id="PTHR12916">
    <property type="entry name" value="CYTOCHROME C OXIDASE POLYPEPTIDE VIC-2"/>
    <property type="match status" value="1"/>
</dbReference>
<dbReference type="GeneID" id="106171004"/>
<dbReference type="CDD" id="cd00054">
    <property type="entry name" value="EGF_CA"/>
    <property type="match status" value="2"/>
</dbReference>
<evidence type="ECO:0000256" key="4">
    <source>
        <dbReference type="ARBA" id="ARBA00023157"/>
    </source>
</evidence>
<evidence type="ECO:0000256" key="5">
    <source>
        <dbReference type="ARBA" id="ARBA00023180"/>
    </source>
</evidence>
<keyword evidence="5" id="KW-0325">Glycoprotein</keyword>
<proteinExistence type="predicted"/>
<dbReference type="GO" id="GO:0005509">
    <property type="term" value="F:calcium ion binding"/>
    <property type="evidence" value="ECO:0007669"/>
    <property type="project" value="InterPro"/>
</dbReference>
<accession>A0A1S3J818</accession>